<feature type="compositionally biased region" description="Polar residues" evidence="6">
    <location>
        <begin position="1"/>
        <end position="18"/>
    </location>
</feature>
<reference evidence="8 9" key="1">
    <citation type="journal article" date="2023" name="Hortic Res">
        <title>The complete reference genome for grapevine (Vitis vinifera L.) genetics and breeding.</title>
        <authorList>
            <person name="Shi X."/>
            <person name="Cao S."/>
            <person name="Wang X."/>
            <person name="Huang S."/>
            <person name="Wang Y."/>
            <person name="Liu Z."/>
            <person name="Liu W."/>
            <person name="Leng X."/>
            <person name="Peng Y."/>
            <person name="Wang N."/>
            <person name="Wang Y."/>
            <person name="Ma Z."/>
            <person name="Xu X."/>
            <person name="Zhang F."/>
            <person name="Xue H."/>
            <person name="Zhong H."/>
            <person name="Wang Y."/>
            <person name="Zhang K."/>
            <person name="Velt A."/>
            <person name="Avia K."/>
            <person name="Holtgrawe D."/>
            <person name="Grimplet J."/>
            <person name="Matus J.T."/>
            <person name="Ware D."/>
            <person name="Wu X."/>
            <person name="Wang H."/>
            <person name="Liu C."/>
            <person name="Fang Y."/>
            <person name="Rustenholz C."/>
            <person name="Cheng Z."/>
            <person name="Xiao H."/>
            <person name="Zhou Y."/>
        </authorList>
    </citation>
    <scope>NUCLEOTIDE SEQUENCE [LARGE SCALE GENOMIC DNA]</scope>
    <source>
        <strain evidence="9">cv. Pinot noir / PN40024</strain>
        <tissue evidence="8">Leaf</tissue>
    </source>
</reference>
<evidence type="ECO:0000256" key="4">
    <source>
        <dbReference type="ARBA" id="ARBA00023136"/>
    </source>
</evidence>
<feature type="compositionally biased region" description="Basic and acidic residues" evidence="6">
    <location>
        <begin position="469"/>
        <end position="478"/>
    </location>
</feature>
<name>A0ABY9DN74_VITVI</name>
<dbReference type="Proteomes" id="UP001227230">
    <property type="component" value="Chromosome 17"/>
</dbReference>
<keyword evidence="4" id="KW-0472">Membrane</keyword>
<dbReference type="SUPFAM" id="SSF58038">
    <property type="entry name" value="SNARE fusion complex"/>
    <property type="match status" value="2"/>
</dbReference>
<organism evidence="8 9">
    <name type="scientific">Vitis vinifera</name>
    <name type="common">Grape</name>
    <dbReference type="NCBI Taxonomy" id="29760"/>
    <lineage>
        <taxon>Eukaryota</taxon>
        <taxon>Viridiplantae</taxon>
        <taxon>Streptophyta</taxon>
        <taxon>Embryophyta</taxon>
        <taxon>Tracheophyta</taxon>
        <taxon>Spermatophyta</taxon>
        <taxon>Magnoliopsida</taxon>
        <taxon>eudicotyledons</taxon>
        <taxon>Gunneridae</taxon>
        <taxon>Pentapetalae</taxon>
        <taxon>rosids</taxon>
        <taxon>Vitales</taxon>
        <taxon>Vitaceae</taxon>
        <taxon>Viteae</taxon>
        <taxon>Vitis</taxon>
    </lineage>
</organism>
<feature type="region of interest" description="Disordered" evidence="6">
    <location>
        <begin position="625"/>
        <end position="669"/>
    </location>
</feature>
<gene>
    <name evidence="8" type="ORF">VitviT2T_026220</name>
</gene>
<keyword evidence="3" id="KW-0653">Protein transport</keyword>
<dbReference type="CDD" id="cd15861">
    <property type="entry name" value="SNARE_SNAP25N_23N_29N_SEC9N"/>
    <property type="match status" value="1"/>
</dbReference>
<feature type="coiled-coil region" evidence="5">
    <location>
        <begin position="34"/>
        <end position="103"/>
    </location>
</feature>
<evidence type="ECO:0000256" key="2">
    <source>
        <dbReference type="ARBA" id="ARBA00022448"/>
    </source>
</evidence>
<dbReference type="PROSITE" id="PS50192">
    <property type="entry name" value="T_SNARE"/>
    <property type="match status" value="1"/>
</dbReference>
<proteinExistence type="predicted"/>
<feature type="coiled-coil region" evidence="5">
    <location>
        <begin position="128"/>
        <end position="162"/>
    </location>
</feature>
<dbReference type="InterPro" id="IPR044766">
    <property type="entry name" value="NPSN/SNAP25-like_N_SNARE"/>
</dbReference>
<feature type="region of interest" description="Disordered" evidence="6">
    <location>
        <begin position="1"/>
        <end position="29"/>
    </location>
</feature>
<keyword evidence="5" id="KW-0175">Coiled coil</keyword>
<accession>A0ABY9DN74</accession>
<evidence type="ECO:0000313" key="8">
    <source>
        <dbReference type="EMBL" id="WKA08503.1"/>
    </source>
</evidence>
<dbReference type="SMART" id="SM00397">
    <property type="entry name" value="t_SNARE"/>
    <property type="match status" value="2"/>
</dbReference>
<evidence type="ECO:0000256" key="1">
    <source>
        <dbReference type="ARBA" id="ARBA00004370"/>
    </source>
</evidence>
<feature type="coiled-coil region" evidence="5">
    <location>
        <begin position="205"/>
        <end position="257"/>
    </location>
</feature>
<feature type="compositionally biased region" description="Basic and acidic residues" evidence="6">
    <location>
        <begin position="632"/>
        <end position="650"/>
    </location>
</feature>
<feature type="coiled-coil region" evidence="5">
    <location>
        <begin position="328"/>
        <end position="409"/>
    </location>
</feature>
<feature type="domain" description="T-SNARE coiled-coil homology" evidence="7">
    <location>
        <begin position="677"/>
        <end position="739"/>
    </location>
</feature>
<dbReference type="EMBL" id="CP126664">
    <property type="protein sequence ID" value="WKA08503.1"/>
    <property type="molecule type" value="Genomic_DNA"/>
</dbReference>
<dbReference type="CDD" id="cd15841">
    <property type="entry name" value="SNARE_Qc"/>
    <property type="match status" value="1"/>
</dbReference>
<sequence length="742" mass="84451">MGAIASNSSSPQNPTKMFSSSKSESDSSYDIEDLLQIETRCKQLKRETNMLRESQSESFELIRRLELHVRTLSEARSEDEKHIQELERELRNCSQEIDYLQDQLNARDAEVKCLGEHVHSLELKLADKDNLEDMVGRLMQELKRSNSECMLLMQELENKEVELQMSSLCIDKLEESISSVTLEFQCEMESMKLEMITLEQSCFEAKKLQDEASEEKTKMNGLIQEFQVQLQDAQKMIECLDKENKELRGKLKTSEMDAILLRQKIKEHSEEWLENKDESELKTQSSSGELESKFNLSTEMSTSAEVLVPLFPKLAVSATSDVGLKEKMEKMSHQIHGYELLVKQLKEELREEKLKAKEEAEDLAQEMAELRYQITGMLEEECKRRACIEQASLQRIAELEAQIQKEQTKSYAAIRRSVALEFIQDRLHFFVGIAGTLSKFDIKSPLHKFAKHNSVDPGYPHSSSTNPFDSHDDLDGKKALKPSRRTSSEPMLTTQPNPNPFDDDVGKGSSSSSSNFLLSSERNKYKNDFHDSGGIENQSVQELENYAVYKAEENTKMVNNCLKIAEDIREDATKTLVTLHQQGQQITRTHMNAADIDHDLSRGEKLLGSLGGIFSKTWKPIKTRPITGPITTRDDLSYRKGSHMEQREKLGLAPAPKGRLATRTPPPEPTNALQKVEVEHAKQDDTLSDLSNLLDELKYMAVDMGTEIESHNRALAPMEDDVDVLSIRIKDGNQRARRLLGK</sequence>
<evidence type="ECO:0000313" key="9">
    <source>
        <dbReference type="Proteomes" id="UP001227230"/>
    </source>
</evidence>
<dbReference type="Gene3D" id="1.20.5.110">
    <property type="match status" value="2"/>
</dbReference>
<feature type="region of interest" description="Disordered" evidence="6">
    <location>
        <begin position="453"/>
        <end position="516"/>
    </location>
</feature>
<evidence type="ECO:0000256" key="5">
    <source>
        <dbReference type="SAM" id="Coils"/>
    </source>
</evidence>
<protein>
    <recommendedName>
        <fullName evidence="7">t-SNARE coiled-coil homology domain-containing protein</fullName>
    </recommendedName>
</protein>
<evidence type="ECO:0000259" key="7">
    <source>
        <dbReference type="PROSITE" id="PS50192"/>
    </source>
</evidence>
<keyword evidence="9" id="KW-1185">Reference proteome</keyword>
<keyword evidence="2" id="KW-0813">Transport</keyword>
<comment type="subcellular location">
    <subcellularLocation>
        <location evidence="1">Membrane</location>
    </subcellularLocation>
</comment>
<evidence type="ECO:0000256" key="6">
    <source>
        <dbReference type="SAM" id="MobiDB-lite"/>
    </source>
</evidence>
<dbReference type="InterPro" id="IPR000727">
    <property type="entry name" value="T_SNARE_dom"/>
</dbReference>
<evidence type="ECO:0000256" key="3">
    <source>
        <dbReference type="ARBA" id="ARBA00022927"/>
    </source>
</evidence>
<dbReference type="PANTHER" id="PTHR36390:SF1">
    <property type="entry name" value="MYOSIN HEAVY CHAIN-LIKE PROTEIN"/>
    <property type="match status" value="1"/>
</dbReference>
<dbReference type="PANTHER" id="PTHR36390">
    <property type="entry name" value="MYOSIN HEAVY CHAIN-LIKE PROTEIN"/>
    <property type="match status" value="1"/>
</dbReference>